<comment type="similarity">
    <text evidence="4">Belongs to the R-transferase family. Bpt subfamily.</text>
</comment>
<dbReference type="RefSeq" id="WP_133619020.1">
    <property type="nucleotide sequence ID" value="NZ_SNZE01000002.1"/>
</dbReference>
<evidence type="ECO:0000313" key="7">
    <source>
        <dbReference type="EMBL" id="TDR32850.1"/>
    </source>
</evidence>
<dbReference type="InterPro" id="IPR007472">
    <property type="entry name" value="N-end_Aminoacyl_Trfase_C"/>
</dbReference>
<evidence type="ECO:0000313" key="8">
    <source>
        <dbReference type="Proteomes" id="UP000294480"/>
    </source>
</evidence>
<dbReference type="InterPro" id="IPR016181">
    <property type="entry name" value="Acyl_CoA_acyltransferase"/>
</dbReference>
<evidence type="ECO:0000259" key="6">
    <source>
        <dbReference type="Pfam" id="PF04377"/>
    </source>
</evidence>
<dbReference type="GO" id="GO:0071596">
    <property type="term" value="P:ubiquitin-dependent protein catabolic process via the N-end rule pathway"/>
    <property type="evidence" value="ECO:0007669"/>
    <property type="project" value="InterPro"/>
</dbReference>
<gene>
    <name evidence="4" type="primary">bpt</name>
    <name evidence="7" type="ORF">DFR44_102149</name>
</gene>
<feature type="domain" description="N-end aminoacyl transferase N-terminal" evidence="5">
    <location>
        <begin position="20"/>
        <end position="90"/>
    </location>
</feature>
<evidence type="ECO:0000256" key="4">
    <source>
        <dbReference type="HAMAP-Rule" id="MF_00689"/>
    </source>
</evidence>
<dbReference type="NCBIfam" id="NF002346">
    <property type="entry name" value="PRK01305.2-3"/>
    <property type="match status" value="1"/>
</dbReference>
<comment type="catalytic activity">
    <reaction evidence="4">
        <text>N-terminal L-glutamyl-[protein] + L-leucyl-tRNA(Leu) = N-terminal L-leucyl-L-glutamyl-[protein] + tRNA(Leu) + H(+)</text>
        <dbReference type="Rhea" id="RHEA:50412"/>
        <dbReference type="Rhea" id="RHEA-COMP:9613"/>
        <dbReference type="Rhea" id="RHEA-COMP:9622"/>
        <dbReference type="Rhea" id="RHEA-COMP:12664"/>
        <dbReference type="Rhea" id="RHEA-COMP:12668"/>
        <dbReference type="ChEBI" id="CHEBI:15378"/>
        <dbReference type="ChEBI" id="CHEBI:64721"/>
        <dbReference type="ChEBI" id="CHEBI:78442"/>
        <dbReference type="ChEBI" id="CHEBI:78494"/>
        <dbReference type="ChEBI" id="CHEBI:133041"/>
        <dbReference type="EC" id="2.3.2.29"/>
    </reaction>
</comment>
<dbReference type="InterPro" id="IPR030700">
    <property type="entry name" value="N-end_Aminoacyl_Trfase"/>
</dbReference>
<dbReference type="InterPro" id="IPR017138">
    <property type="entry name" value="Asp_Glu_LeuTrfase"/>
</dbReference>
<keyword evidence="2 4" id="KW-0808">Transferase</keyword>
<name>A0A4R6YB87_9BURK</name>
<dbReference type="Pfam" id="PF04377">
    <property type="entry name" value="ATE_C"/>
    <property type="match status" value="1"/>
</dbReference>
<dbReference type="GO" id="GO:0005737">
    <property type="term" value="C:cytoplasm"/>
    <property type="evidence" value="ECO:0007669"/>
    <property type="project" value="UniProtKB-SubCell"/>
</dbReference>
<dbReference type="PANTHER" id="PTHR21367">
    <property type="entry name" value="ARGININE-TRNA-PROTEIN TRANSFERASE 1"/>
    <property type="match status" value="1"/>
</dbReference>
<dbReference type="GO" id="GO:0004057">
    <property type="term" value="F:arginyl-tRNA--protein transferase activity"/>
    <property type="evidence" value="ECO:0007669"/>
    <property type="project" value="InterPro"/>
</dbReference>
<dbReference type="PANTHER" id="PTHR21367:SF1">
    <property type="entry name" value="ARGINYL-TRNA--PROTEIN TRANSFERASE 1"/>
    <property type="match status" value="1"/>
</dbReference>
<dbReference type="NCBIfam" id="NF002342">
    <property type="entry name" value="PRK01305.1-3"/>
    <property type="match status" value="1"/>
</dbReference>
<evidence type="ECO:0000256" key="1">
    <source>
        <dbReference type="ARBA" id="ARBA00022490"/>
    </source>
</evidence>
<protein>
    <recommendedName>
        <fullName evidence="4">Aspartate/glutamate leucyltransferase</fullName>
        <ecNumber evidence="4">2.3.2.29</ecNumber>
    </recommendedName>
</protein>
<dbReference type="AlphaFoldDB" id="A0A4R6YB87"/>
<dbReference type="InterPro" id="IPR007471">
    <property type="entry name" value="N-end_Aminoacyl_Trfase_N"/>
</dbReference>
<reference evidence="7 8" key="1">
    <citation type="submission" date="2019-03" db="EMBL/GenBank/DDBJ databases">
        <title>Genomic Encyclopedia of Type Strains, Phase IV (KMG-IV): sequencing the most valuable type-strain genomes for metagenomic binning, comparative biology and taxonomic classification.</title>
        <authorList>
            <person name="Goeker M."/>
        </authorList>
    </citation>
    <scope>NUCLEOTIDE SEQUENCE [LARGE SCALE GENOMIC DNA]</scope>
    <source>
        <strain evidence="7 8">DSM 102852</strain>
    </source>
</reference>
<feature type="domain" description="N-end rule aminoacyl transferase C-terminal" evidence="6">
    <location>
        <begin position="110"/>
        <end position="235"/>
    </location>
</feature>
<comment type="catalytic activity">
    <reaction evidence="4">
        <text>N-terminal L-aspartyl-[protein] + L-leucyl-tRNA(Leu) = N-terminal L-leucyl-L-aspartyl-[protein] + tRNA(Leu) + H(+)</text>
        <dbReference type="Rhea" id="RHEA:50420"/>
        <dbReference type="Rhea" id="RHEA-COMP:9613"/>
        <dbReference type="Rhea" id="RHEA-COMP:9622"/>
        <dbReference type="Rhea" id="RHEA-COMP:12669"/>
        <dbReference type="Rhea" id="RHEA-COMP:12674"/>
        <dbReference type="ChEBI" id="CHEBI:15378"/>
        <dbReference type="ChEBI" id="CHEBI:64720"/>
        <dbReference type="ChEBI" id="CHEBI:78442"/>
        <dbReference type="ChEBI" id="CHEBI:78494"/>
        <dbReference type="ChEBI" id="CHEBI:133042"/>
        <dbReference type="EC" id="2.3.2.29"/>
    </reaction>
</comment>
<dbReference type="OrthoDB" id="9782022at2"/>
<dbReference type="PIRSF" id="PIRSF037208">
    <property type="entry name" value="ATE_pro_prd"/>
    <property type="match status" value="1"/>
</dbReference>
<evidence type="ECO:0000256" key="3">
    <source>
        <dbReference type="ARBA" id="ARBA00023315"/>
    </source>
</evidence>
<comment type="subcellular location">
    <subcellularLocation>
        <location evidence="4">Cytoplasm</location>
    </subcellularLocation>
</comment>
<dbReference type="GO" id="GO:0008914">
    <property type="term" value="F:leucyl-tRNA--protein transferase activity"/>
    <property type="evidence" value="ECO:0007669"/>
    <property type="project" value="UniProtKB-UniRule"/>
</dbReference>
<keyword evidence="3 4" id="KW-0012">Acyltransferase</keyword>
<organism evidence="7 8">
    <name type="scientific">Hydromonas duriensis</name>
    <dbReference type="NCBI Taxonomy" id="1527608"/>
    <lineage>
        <taxon>Bacteria</taxon>
        <taxon>Pseudomonadati</taxon>
        <taxon>Pseudomonadota</taxon>
        <taxon>Betaproteobacteria</taxon>
        <taxon>Burkholderiales</taxon>
        <taxon>Burkholderiaceae</taxon>
        <taxon>Hydromonas</taxon>
    </lineage>
</organism>
<dbReference type="Proteomes" id="UP000294480">
    <property type="component" value="Unassembled WGS sequence"/>
</dbReference>
<evidence type="ECO:0000256" key="2">
    <source>
        <dbReference type="ARBA" id="ARBA00022679"/>
    </source>
</evidence>
<accession>A0A4R6YB87</accession>
<dbReference type="SUPFAM" id="SSF55729">
    <property type="entry name" value="Acyl-CoA N-acyltransferases (Nat)"/>
    <property type="match status" value="1"/>
</dbReference>
<proteinExistence type="inferred from homology"/>
<dbReference type="Pfam" id="PF04376">
    <property type="entry name" value="ATE_N"/>
    <property type="match status" value="1"/>
</dbReference>
<keyword evidence="1 4" id="KW-0963">Cytoplasm</keyword>
<sequence>MNTNDHQYFSQIQLYETDEYPCSYLPERFARSQVVASANTVNAHNYQSLLDQGFRRSGLFVYRSKCKDCNACQSLRIPVEQFAPNRSQRRAKKQWAKLITDVHELKFSREHFDLYQRYQHDRHSEPHQITQNNEEQYQEFLLKSQVNSVLVEFRDPEANHRLVMVSAIDRTASALSAVYTFFETDPTYSGLGTFNVLWQIDWAKRLGLSYLYLGYWIEDSQKMAYKSKFAPSEILYSGDWRPLQPLTPL</sequence>
<dbReference type="HAMAP" id="MF_00689">
    <property type="entry name" value="Bpt"/>
    <property type="match status" value="1"/>
</dbReference>
<dbReference type="EC" id="2.3.2.29" evidence="4"/>
<keyword evidence="8" id="KW-1185">Reference proteome</keyword>
<comment type="caution">
    <text evidence="7">The sequence shown here is derived from an EMBL/GenBank/DDBJ whole genome shotgun (WGS) entry which is preliminary data.</text>
</comment>
<dbReference type="EMBL" id="SNZE01000002">
    <property type="protein sequence ID" value="TDR32850.1"/>
    <property type="molecule type" value="Genomic_DNA"/>
</dbReference>
<evidence type="ECO:0000259" key="5">
    <source>
        <dbReference type="Pfam" id="PF04376"/>
    </source>
</evidence>
<dbReference type="NCBIfam" id="NF002341">
    <property type="entry name" value="PRK01305.1-1"/>
    <property type="match status" value="1"/>
</dbReference>
<comment type="function">
    <text evidence="4">Functions in the N-end rule pathway of protein degradation where it conjugates Leu from its aminoacyl-tRNA to the N-termini of proteins containing an N-terminal aspartate or glutamate.</text>
</comment>